<organism evidence="2 3">
    <name type="scientific">Syphacia muris</name>
    <dbReference type="NCBI Taxonomy" id="451379"/>
    <lineage>
        <taxon>Eukaryota</taxon>
        <taxon>Metazoa</taxon>
        <taxon>Ecdysozoa</taxon>
        <taxon>Nematoda</taxon>
        <taxon>Chromadorea</taxon>
        <taxon>Rhabditida</taxon>
        <taxon>Spirurina</taxon>
        <taxon>Oxyuridomorpha</taxon>
        <taxon>Oxyuroidea</taxon>
        <taxon>Oxyuridae</taxon>
        <taxon>Syphacia</taxon>
    </lineage>
</organism>
<dbReference type="PANTHER" id="PTHR19847">
    <property type="entry name" value="DDB1- AND CUL4-ASSOCIATED FACTOR 11"/>
    <property type="match status" value="1"/>
</dbReference>
<dbReference type="STRING" id="451379.A0A0N5AGR9"/>
<dbReference type="SUPFAM" id="SSF50978">
    <property type="entry name" value="WD40 repeat-like"/>
    <property type="match status" value="1"/>
</dbReference>
<reference evidence="3" key="1">
    <citation type="submission" date="2017-02" db="UniProtKB">
        <authorList>
            <consortium name="WormBaseParasite"/>
        </authorList>
    </citation>
    <scope>IDENTIFICATION</scope>
</reference>
<proteinExistence type="predicted"/>
<evidence type="ECO:0000256" key="1">
    <source>
        <dbReference type="PROSITE-ProRule" id="PRU00221"/>
    </source>
</evidence>
<keyword evidence="2" id="KW-1185">Reference proteome</keyword>
<dbReference type="InterPro" id="IPR015943">
    <property type="entry name" value="WD40/YVTN_repeat-like_dom_sf"/>
</dbReference>
<feature type="repeat" description="WD" evidence="1">
    <location>
        <begin position="288"/>
        <end position="329"/>
    </location>
</feature>
<dbReference type="WBParaSite" id="SMUV_0000353601-mRNA-1">
    <property type="protein sequence ID" value="SMUV_0000353601-mRNA-1"/>
    <property type="gene ID" value="SMUV_0000353601"/>
</dbReference>
<dbReference type="InterPro" id="IPR036322">
    <property type="entry name" value="WD40_repeat_dom_sf"/>
</dbReference>
<protein>
    <submittedName>
        <fullName evidence="3">WD_REPEATS_REGION domain-containing protein</fullName>
    </submittedName>
</protein>
<dbReference type="GO" id="GO:0080008">
    <property type="term" value="C:Cul4-RING E3 ubiquitin ligase complex"/>
    <property type="evidence" value="ECO:0007669"/>
    <property type="project" value="TreeGrafter"/>
</dbReference>
<sequence>MDTAGSSRMNGSNGFYANSSFSSGNFRFKAAKPLLQSSQDYLKGELGMRSGALHNFGSIVSCVQGREMCAPGFVYRKKRNSPLDSLHLSHLACGGFSTPQKAYFANSFIPNRRKVIAKLRTKTFCCQYTQNGDALFTASQDEKIRIFKRKGYRRKYEISAEILAPVVGWSILDLVISPDSKHCVYSTWSDKCMFQCNLESPAENDERWSMLCINEDFDTERFAFFSIKISHDGAQLVGGASDGNIYTYDRERGEFYSKIAAHEDDVNSVCIGFDDHVFFSGSDDGISFAGHRDGITFIDVNDDGRYILTNSKDQTIKLWDIRRFSSEAAQERTKKSVSRQFWDYRYEPVPRKLTYCEPLEDDGSVCTFKGSHLVLHTLIHARFSPAYTGQRYIYTGCARGSCVLYDILTGTTKAQLQGHQAVVRECVWHPFENEIVTAAWDGVTALWRYDQRVRRNTNPESDGGDLESEDTTDEFYRKIDPQLQRKKKRRRLCT</sequence>
<dbReference type="PANTHER" id="PTHR19847:SF7">
    <property type="entry name" value="DDB1- AND CUL4-ASSOCIATED FACTOR 11"/>
    <property type="match status" value="1"/>
</dbReference>
<dbReference type="Proteomes" id="UP000046393">
    <property type="component" value="Unplaced"/>
</dbReference>
<feature type="repeat" description="WD" evidence="1">
    <location>
        <begin position="416"/>
        <end position="457"/>
    </location>
</feature>
<evidence type="ECO:0000313" key="3">
    <source>
        <dbReference type="WBParaSite" id="SMUV_0000353601-mRNA-1"/>
    </source>
</evidence>
<dbReference type="InterPro" id="IPR051859">
    <property type="entry name" value="DCAF"/>
</dbReference>
<dbReference type="PROSITE" id="PS50294">
    <property type="entry name" value="WD_REPEATS_REGION"/>
    <property type="match status" value="1"/>
</dbReference>
<dbReference type="AlphaFoldDB" id="A0A0N5AGR9"/>
<evidence type="ECO:0000313" key="2">
    <source>
        <dbReference type="Proteomes" id="UP000046393"/>
    </source>
</evidence>
<dbReference type="SMART" id="SM00320">
    <property type="entry name" value="WD40"/>
    <property type="match status" value="5"/>
</dbReference>
<accession>A0A0N5AGR9</accession>
<dbReference type="PROSITE" id="PS50082">
    <property type="entry name" value="WD_REPEATS_2"/>
    <property type="match status" value="2"/>
</dbReference>
<dbReference type="GO" id="GO:0043161">
    <property type="term" value="P:proteasome-mediated ubiquitin-dependent protein catabolic process"/>
    <property type="evidence" value="ECO:0007669"/>
    <property type="project" value="TreeGrafter"/>
</dbReference>
<dbReference type="Gene3D" id="2.130.10.10">
    <property type="entry name" value="YVTN repeat-like/Quinoprotein amine dehydrogenase"/>
    <property type="match status" value="3"/>
</dbReference>
<keyword evidence="1" id="KW-0853">WD repeat</keyword>
<name>A0A0N5AGR9_9BILA</name>
<dbReference type="InterPro" id="IPR001680">
    <property type="entry name" value="WD40_rpt"/>
</dbReference>
<dbReference type="Pfam" id="PF00400">
    <property type="entry name" value="WD40"/>
    <property type="match status" value="3"/>
</dbReference>